<protein>
    <submittedName>
        <fullName evidence="2">Glycosyltransferase family 2 protein</fullName>
    </submittedName>
</protein>
<evidence type="ECO:0000259" key="1">
    <source>
        <dbReference type="Pfam" id="PF00535"/>
    </source>
</evidence>
<evidence type="ECO:0000313" key="2">
    <source>
        <dbReference type="EMBL" id="QBQ54500.1"/>
    </source>
</evidence>
<sequence length="307" mass="35372">MSLLIAAVCTYNRSEYLPNLIKALRSQSCQVPFEILVVDNNSTDDTPQVLVSLAQEEGVNLRFLREMQQGIVFARNRAIEESAESDYLVFIDDDEIPLPGFLRAAVDALEREGADCVGGQVKVKFDPHPRPHWLTDDLLGFLAEINYGSQPFWITNTSTPIWTANIAYRMSLFRSFPSLRFDFRYNREGKTTGGGEDAIMFKALLSRGARIRYRPDMAVEHFVEPWKLKRSYFLKFHYYVGVKFGHYEMQEYQHRILNVPPFMIRHALKHISRTLNMYLTGNSGALRQAMNATHALGAIYGFMRRQR</sequence>
<accession>A0A4P7BZ74</accession>
<keyword evidence="3" id="KW-1185">Reference proteome</keyword>
<dbReference type="RefSeq" id="WP_134357697.1">
    <property type="nucleotide sequence ID" value="NZ_CP038033.1"/>
</dbReference>
<dbReference type="Proteomes" id="UP000294325">
    <property type="component" value="Chromosome"/>
</dbReference>
<dbReference type="OrthoDB" id="9781367at2"/>
<keyword evidence="2" id="KW-0808">Transferase</keyword>
<dbReference type="PANTHER" id="PTHR43685">
    <property type="entry name" value="GLYCOSYLTRANSFERASE"/>
    <property type="match status" value="1"/>
</dbReference>
<dbReference type="InterPro" id="IPR001173">
    <property type="entry name" value="Glyco_trans_2-like"/>
</dbReference>
<reference evidence="2 3" key="1">
    <citation type="submission" date="2019-03" db="EMBL/GenBank/DDBJ databases">
        <title>The genome sequence of Nitrosococcus wardiae strain D1FHST reveals the archetypal metabolic capacity of ammonia-oxidizing Gammaproteobacteria.</title>
        <authorList>
            <person name="Wang L."/>
            <person name="Lim C.K."/>
            <person name="Hanson T.E."/>
            <person name="Dang H."/>
            <person name="Klotz M.G."/>
        </authorList>
    </citation>
    <scope>NUCLEOTIDE SEQUENCE [LARGE SCALE GENOMIC DNA]</scope>
    <source>
        <strain evidence="2 3">D1FHS</strain>
    </source>
</reference>
<gene>
    <name evidence="2" type="ORF">E3U44_08265</name>
</gene>
<dbReference type="SUPFAM" id="SSF53448">
    <property type="entry name" value="Nucleotide-diphospho-sugar transferases"/>
    <property type="match status" value="1"/>
</dbReference>
<dbReference type="AlphaFoldDB" id="A0A4P7BZ74"/>
<name>A0A4P7BZ74_9GAMM</name>
<dbReference type="CDD" id="cd00761">
    <property type="entry name" value="Glyco_tranf_GTA_type"/>
    <property type="match status" value="1"/>
</dbReference>
<feature type="domain" description="Glycosyltransferase 2-like" evidence="1">
    <location>
        <begin position="8"/>
        <end position="174"/>
    </location>
</feature>
<dbReference type="GO" id="GO:0016740">
    <property type="term" value="F:transferase activity"/>
    <property type="evidence" value="ECO:0007669"/>
    <property type="project" value="UniProtKB-KW"/>
</dbReference>
<dbReference type="KEGG" id="nwr:E3U44_08265"/>
<dbReference type="PANTHER" id="PTHR43685:SF14">
    <property type="entry name" value="GLYCOSYLTRANSFERASE 2-LIKE DOMAIN-CONTAINING PROTEIN"/>
    <property type="match status" value="1"/>
</dbReference>
<evidence type="ECO:0000313" key="3">
    <source>
        <dbReference type="Proteomes" id="UP000294325"/>
    </source>
</evidence>
<proteinExistence type="predicted"/>
<dbReference type="Gene3D" id="3.90.550.10">
    <property type="entry name" value="Spore Coat Polysaccharide Biosynthesis Protein SpsA, Chain A"/>
    <property type="match status" value="1"/>
</dbReference>
<dbReference type="EMBL" id="CP038033">
    <property type="protein sequence ID" value="QBQ54500.1"/>
    <property type="molecule type" value="Genomic_DNA"/>
</dbReference>
<organism evidence="2 3">
    <name type="scientific">Nitrosococcus wardiae</name>
    <dbReference type="NCBI Taxonomy" id="1814290"/>
    <lineage>
        <taxon>Bacteria</taxon>
        <taxon>Pseudomonadati</taxon>
        <taxon>Pseudomonadota</taxon>
        <taxon>Gammaproteobacteria</taxon>
        <taxon>Chromatiales</taxon>
        <taxon>Chromatiaceae</taxon>
        <taxon>Nitrosococcus</taxon>
    </lineage>
</organism>
<dbReference type="InterPro" id="IPR029044">
    <property type="entry name" value="Nucleotide-diphossugar_trans"/>
</dbReference>
<dbReference type="InterPro" id="IPR050834">
    <property type="entry name" value="Glycosyltransf_2"/>
</dbReference>
<dbReference type="Pfam" id="PF00535">
    <property type="entry name" value="Glycos_transf_2"/>
    <property type="match status" value="1"/>
</dbReference>